<dbReference type="Proteomes" id="UP000294513">
    <property type="component" value="Unassembled WGS sequence"/>
</dbReference>
<name>A0A4R5CC99_9ACTN</name>
<comment type="caution">
    <text evidence="1">The sequence shown here is derived from an EMBL/GenBank/DDBJ whole genome shotgun (WGS) entry which is preliminary data.</text>
</comment>
<evidence type="ECO:0000313" key="1">
    <source>
        <dbReference type="EMBL" id="TDD97608.1"/>
    </source>
</evidence>
<evidence type="ECO:0000313" key="2">
    <source>
        <dbReference type="Proteomes" id="UP000294513"/>
    </source>
</evidence>
<dbReference type="RefSeq" id="WP_131888770.1">
    <property type="nucleotide sequence ID" value="NZ_SMKU01000002.1"/>
</dbReference>
<accession>A0A4R5CC99</accession>
<sequence length="106" mass="11474">MPDTARRVNVSLTFATDVLPHHALMRVTACLPDEYSVRLESTSVHAFDLAEDDADEPCVQLVVDATAGLLKAYVDNPQRAEEFATHTGAVVDELPITADHRGEATA</sequence>
<dbReference type="AlphaFoldDB" id="A0A4R5CC99"/>
<organism evidence="1 2">
    <name type="scientific">Actinomadura rubrisoli</name>
    <dbReference type="NCBI Taxonomy" id="2530368"/>
    <lineage>
        <taxon>Bacteria</taxon>
        <taxon>Bacillati</taxon>
        <taxon>Actinomycetota</taxon>
        <taxon>Actinomycetes</taxon>
        <taxon>Streptosporangiales</taxon>
        <taxon>Thermomonosporaceae</taxon>
        <taxon>Actinomadura</taxon>
    </lineage>
</organism>
<gene>
    <name evidence="1" type="ORF">E1298_00835</name>
</gene>
<protein>
    <submittedName>
        <fullName evidence="1">Uncharacterized protein</fullName>
    </submittedName>
</protein>
<reference evidence="1 2" key="1">
    <citation type="submission" date="2019-03" db="EMBL/GenBank/DDBJ databases">
        <title>Draft genome sequences of novel Actinobacteria.</title>
        <authorList>
            <person name="Sahin N."/>
            <person name="Ay H."/>
            <person name="Saygin H."/>
        </authorList>
    </citation>
    <scope>NUCLEOTIDE SEQUENCE [LARGE SCALE GENOMIC DNA]</scope>
    <source>
        <strain evidence="1 2">H3C3</strain>
    </source>
</reference>
<keyword evidence="2" id="KW-1185">Reference proteome</keyword>
<dbReference type="EMBL" id="SMKU01000002">
    <property type="protein sequence ID" value="TDD97608.1"/>
    <property type="molecule type" value="Genomic_DNA"/>
</dbReference>
<proteinExistence type="predicted"/>